<evidence type="ECO:0000313" key="2">
    <source>
        <dbReference type="Proteomes" id="UP001454036"/>
    </source>
</evidence>
<gene>
    <name evidence="1" type="ORF">LIER_37700</name>
</gene>
<evidence type="ECO:0000313" key="1">
    <source>
        <dbReference type="EMBL" id="GAA0153568.1"/>
    </source>
</evidence>
<protein>
    <submittedName>
        <fullName evidence="1">Uncharacterized protein</fullName>
    </submittedName>
</protein>
<reference evidence="1 2" key="1">
    <citation type="submission" date="2024-01" db="EMBL/GenBank/DDBJ databases">
        <title>The complete chloroplast genome sequence of Lithospermum erythrorhizon: insights into the phylogenetic relationship among Boraginaceae species and the maternal lineages of purple gromwells.</title>
        <authorList>
            <person name="Okada T."/>
            <person name="Watanabe K."/>
        </authorList>
    </citation>
    <scope>NUCLEOTIDE SEQUENCE [LARGE SCALE GENOMIC DNA]</scope>
</reference>
<accession>A0AAV3PR48</accession>
<comment type="caution">
    <text evidence="1">The sequence shown here is derived from an EMBL/GenBank/DDBJ whole genome shotgun (WGS) entry which is preliminary data.</text>
</comment>
<dbReference type="EMBL" id="BAABME010018364">
    <property type="protein sequence ID" value="GAA0153568.1"/>
    <property type="molecule type" value="Genomic_DNA"/>
</dbReference>
<dbReference type="AlphaFoldDB" id="A0AAV3PR48"/>
<keyword evidence="2" id="KW-1185">Reference proteome</keyword>
<dbReference type="Proteomes" id="UP001454036">
    <property type="component" value="Unassembled WGS sequence"/>
</dbReference>
<proteinExistence type="predicted"/>
<organism evidence="1 2">
    <name type="scientific">Lithospermum erythrorhizon</name>
    <name type="common">Purple gromwell</name>
    <name type="synonym">Lithospermum officinale var. erythrorhizon</name>
    <dbReference type="NCBI Taxonomy" id="34254"/>
    <lineage>
        <taxon>Eukaryota</taxon>
        <taxon>Viridiplantae</taxon>
        <taxon>Streptophyta</taxon>
        <taxon>Embryophyta</taxon>
        <taxon>Tracheophyta</taxon>
        <taxon>Spermatophyta</taxon>
        <taxon>Magnoliopsida</taxon>
        <taxon>eudicotyledons</taxon>
        <taxon>Gunneridae</taxon>
        <taxon>Pentapetalae</taxon>
        <taxon>asterids</taxon>
        <taxon>lamiids</taxon>
        <taxon>Boraginales</taxon>
        <taxon>Boraginaceae</taxon>
        <taxon>Boraginoideae</taxon>
        <taxon>Lithospermeae</taxon>
        <taxon>Lithospermum</taxon>
    </lineage>
</organism>
<name>A0AAV3PR48_LITER</name>
<sequence length="124" mass="14108">MMCGLFNKCTPPVPPLGWLPSTGEPLTYPQPHFVPLTETGSSYGSSDRAFLESMNANMLAMFGEIRTEMQGMRLRMDRLTMQVEDIRLIMQGMRPGHHCCQLIVKKMKMKRMTIGEDDKGETHE</sequence>